<accession>A0A832J2M8</accession>
<protein>
    <submittedName>
        <fullName evidence="1">Uncharacterized protein</fullName>
    </submittedName>
</protein>
<comment type="caution">
    <text evidence="1">The sequence shown here is derived from an EMBL/GenBank/DDBJ whole genome shotgun (WGS) entry which is preliminary data.</text>
</comment>
<evidence type="ECO:0000313" key="1">
    <source>
        <dbReference type="EMBL" id="HHJ80410.1"/>
    </source>
</evidence>
<sequence length="184" mass="19437">MSTNFVGDWRVGANESLAEGTIGVIKNIKVYDAPVGGNLIAEWRINDNSNTIVDSVGGANGTLTLGSGSWEETGDLLAPQTLELINCANTTRDGLYRFGSIYSAVKDVGAAWAYEKQATSVNTLWVKDGTVDVNIGWGDTPEDAMVVRQTIAAGDSVLVPVTGSYIAWQAAADGTVHIEQSVAR</sequence>
<gene>
    <name evidence="1" type="ORF">ENJ65_02120</name>
</gene>
<reference evidence="1" key="1">
    <citation type="journal article" date="2020" name="mSystems">
        <title>Genome- and Community-Level Interaction Insights into Carbon Utilization and Element Cycling Functions of Hydrothermarchaeota in Hydrothermal Sediment.</title>
        <authorList>
            <person name="Zhou Z."/>
            <person name="Liu Y."/>
            <person name="Xu W."/>
            <person name="Pan J."/>
            <person name="Luo Z.H."/>
            <person name="Li M."/>
        </authorList>
    </citation>
    <scope>NUCLEOTIDE SEQUENCE [LARGE SCALE GENOMIC DNA]</scope>
    <source>
        <strain evidence="1">HyVt-505</strain>
    </source>
</reference>
<proteinExistence type="predicted"/>
<name>A0A832J2M8_9GAMM</name>
<organism evidence="1">
    <name type="scientific">Candidatus Tenderia electrophaga</name>
    <dbReference type="NCBI Taxonomy" id="1748243"/>
    <lineage>
        <taxon>Bacteria</taxon>
        <taxon>Pseudomonadati</taxon>
        <taxon>Pseudomonadota</taxon>
        <taxon>Gammaproteobacteria</taxon>
        <taxon>Candidatus Tenderiales</taxon>
        <taxon>Candidatus Tenderiaceae</taxon>
        <taxon>Candidatus Tenderia</taxon>
    </lineage>
</organism>
<dbReference type="Proteomes" id="UP000885832">
    <property type="component" value="Unassembled WGS sequence"/>
</dbReference>
<dbReference type="EMBL" id="DRNF01000133">
    <property type="protein sequence ID" value="HHJ80410.1"/>
    <property type="molecule type" value="Genomic_DNA"/>
</dbReference>
<dbReference type="AlphaFoldDB" id="A0A832J2M8"/>